<dbReference type="CDD" id="cd03244">
    <property type="entry name" value="ABCC_MRP_domain2"/>
    <property type="match status" value="1"/>
</dbReference>
<dbReference type="GO" id="GO:0016887">
    <property type="term" value="F:ATP hydrolysis activity"/>
    <property type="evidence" value="ECO:0007669"/>
    <property type="project" value="InterPro"/>
</dbReference>
<dbReference type="GO" id="GO:0016323">
    <property type="term" value="C:basolateral plasma membrane"/>
    <property type="evidence" value="ECO:0007669"/>
    <property type="project" value="UniProtKB-SubCell"/>
</dbReference>
<feature type="domain" description="ABC transmembrane type-1" evidence="33">
    <location>
        <begin position="817"/>
        <end position="1112"/>
    </location>
</feature>
<evidence type="ECO:0000256" key="11">
    <source>
        <dbReference type="ARBA" id="ARBA00022737"/>
    </source>
</evidence>
<evidence type="ECO:0000256" key="15">
    <source>
        <dbReference type="ARBA" id="ARBA00022967"/>
    </source>
</evidence>
<dbReference type="InterPro" id="IPR003593">
    <property type="entry name" value="AAA+_ATPase"/>
</dbReference>
<keyword evidence="9" id="KW-0597">Phosphoprotein</keyword>
<evidence type="ECO:0000256" key="14">
    <source>
        <dbReference type="ARBA" id="ARBA00022840"/>
    </source>
</evidence>
<evidence type="ECO:0000256" key="31">
    <source>
        <dbReference type="SAM" id="Phobius"/>
    </source>
</evidence>
<evidence type="ECO:0000256" key="24">
    <source>
        <dbReference type="ARBA" id="ARBA00051604"/>
    </source>
</evidence>
<dbReference type="GO" id="GO:0005524">
    <property type="term" value="F:ATP binding"/>
    <property type="evidence" value="ECO:0007669"/>
    <property type="project" value="UniProtKB-KW"/>
</dbReference>
<dbReference type="InterPro" id="IPR036640">
    <property type="entry name" value="ABC1_TM_sf"/>
</dbReference>
<feature type="domain" description="ABC transporter" evidence="32">
    <location>
        <begin position="521"/>
        <end position="743"/>
    </location>
</feature>
<dbReference type="PROSITE" id="PS50929">
    <property type="entry name" value="ABC_TM1F"/>
    <property type="match status" value="2"/>
</dbReference>
<evidence type="ECO:0000256" key="16">
    <source>
        <dbReference type="ARBA" id="ARBA00022989"/>
    </source>
</evidence>
<keyword evidence="7" id="KW-0813">Transport</keyword>
<keyword evidence="10 31" id="KW-0812">Transmembrane</keyword>
<dbReference type="Gene3D" id="3.40.50.300">
    <property type="entry name" value="P-loop containing nucleotide triphosphate hydrolases"/>
    <property type="match status" value="2"/>
</dbReference>
<feature type="transmembrane region" description="Helical" evidence="31">
    <location>
        <begin position="814"/>
        <end position="837"/>
    </location>
</feature>
<dbReference type="FunFam" id="3.40.50.300:FF:000074">
    <property type="entry name" value="Multidrug resistance-associated protein 5 isoform 1"/>
    <property type="match status" value="1"/>
</dbReference>
<dbReference type="Proteomes" id="UP000472264">
    <property type="component" value="Chromosome 10"/>
</dbReference>
<dbReference type="CDD" id="cd18592">
    <property type="entry name" value="ABC_6TM_MRP5_8_9_D1"/>
    <property type="match status" value="1"/>
</dbReference>
<evidence type="ECO:0000256" key="27">
    <source>
        <dbReference type="ARBA" id="ARBA00052963"/>
    </source>
</evidence>
<dbReference type="SUPFAM" id="SSF52540">
    <property type="entry name" value="P-loop containing nucleoside triphosphate hydrolases"/>
    <property type="match status" value="2"/>
</dbReference>
<evidence type="ECO:0000256" key="2">
    <source>
        <dbReference type="ARBA" id="ARBA00004463"/>
    </source>
</evidence>
<dbReference type="Gene3D" id="1.20.1560.10">
    <property type="entry name" value="ABC transporter type 1, transmembrane domain"/>
    <property type="match status" value="2"/>
</dbReference>
<feature type="transmembrane region" description="Helical" evidence="31">
    <location>
        <begin position="278"/>
        <end position="300"/>
    </location>
</feature>
<name>A0A665W9L2_ECHNA</name>
<feature type="domain" description="ABC transporter" evidence="32">
    <location>
        <begin position="1153"/>
        <end position="1385"/>
    </location>
</feature>
<comment type="catalytic activity">
    <reaction evidence="27">
        <text>3',5'-cyclic GMP(in) + ATP + H2O = 3',5'-cyclic GMP(out) + ADP + phosphate + H(+)</text>
        <dbReference type="Rhea" id="RHEA:66188"/>
        <dbReference type="ChEBI" id="CHEBI:15377"/>
        <dbReference type="ChEBI" id="CHEBI:15378"/>
        <dbReference type="ChEBI" id="CHEBI:30616"/>
        <dbReference type="ChEBI" id="CHEBI:43474"/>
        <dbReference type="ChEBI" id="CHEBI:57746"/>
        <dbReference type="ChEBI" id="CHEBI:456216"/>
    </reaction>
    <physiologicalReaction direction="left-to-right" evidence="27">
        <dbReference type="Rhea" id="RHEA:66189"/>
    </physiologicalReaction>
</comment>
<keyword evidence="16 31" id="KW-1133">Transmembrane helix</keyword>
<gene>
    <name evidence="34" type="primary">wu:fb13g09</name>
</gene>
<dbReference type="InterPro" id="IPR050173">
    <property type="entry name" value="ABC_transporter_C-like"/>
</dbReference>
<dbReference type="GO" id="GO:0010008">
    <property type="term" value="C:endosome membrane"/>
    <property type="evidence" value="ECO:0007669"/>
    <property type="project" value="UniProtKB-SubCell"/>
</dbReference>
<feature type="transmembrane region" description="Helical" evidence="31">
    <location>
        <begin position="392"/>
        <end position="411"/>
    </location>
</feature>
<evidence type="ECO:0000256" key="29">
    <source>
        <dbReference type="ARBA" id="ARBA00082793"/>
    </source>
</evidence>
<dbReference type="OrthoDB" id="6500128at2759"/>
<dbReference type="SUPFAM" id="SSF90123">
    <property type="entry name" value="ABC transporter transmembrane region"/>
    <property type="match status" value="2"/>
</dbReference>
<accession>A0A665W9L2</accession>
<evidence type="ECO:0000259" key="33">
    <source>
        <dbReference type="PROSITE" id="PS50929"/>
    </source>
</evidence>
<evidence type="ECO:0000256" key="20">
    <source>
        <dbReference type="ARBA" id="ARBA00023769"/>
    </source>
</evidence>
<feature type="transmembrane region" description="Helical" evidence="31">
    <location>
        <begin position="1059"/>
        <end position="1078"/>
    </location>
</feature>
<dbReference type="PROSITE" id="PS50893">
    <property type="entry name" value="ABC_TRANSPORTER_2"/>
    <property type="match status" value="2"/>
</dbReference>
<evidence type="ECO:0000256" key="13">
    <source>
        <dbReference type="ARBA" id="ARBA00022753"/>
    </source>
</evidence>
<feature type="transmembrane region" description="Helical" evidence="31">
    <location>
        <begin position="143"/>
        <end position="169"/>
    </location>
</feature>
<sequence length="1392" mass="155090">MFPDALEAAGRVEGLPLSYPQPLPELEEEEPETSVERGPKRRGRYRQSLQLLKPFRITHKHQHPVDNAGLFSFMTLHWLSPLALKAYKASSLSIDDVWGLSCHEASEINCQRLEFLWHDELKRRGREEASLTRVFWRFCQTRMLVAIFSLLLTMVAGFVGPSLLVRALLEYSQSVETCIPYGLSLVAGIFLMELIRSWSLGLMWAVNYRTAARLRGAALTFAFHKILQLRSTKDIGPGELINICSSDGQRLYEAVSVGCLLAGGPIVGILGLSYTAFFLGPTALVGSAIFIIFYPTMMLASRLTAYFRKKCVAVTDRRVRLMNEILSCIKFIKMYCWENVFAQNIHKVRSEERRILERAGIVQSLTVGVAPIVVVIASVCTFTLHMALGYDLTAAEAFTVVAVFNSMTFALKVTPLAVRSLSEGAVAVKRFQRLFMMDDREIILAKMENPSNAVEFQNATLAWEKARPPTAKPPPKKRGGMKRVLRREKLSLYISTEDGKGNKEGPNAQSLLTNMEQESPQSTISSTQSIRPPLHKTLHRIDLRIKRGSLVGICGGVGSGKSSLLSALLGQMTLLEGNVAASGGFAYVSQQAWILNDSLKENILFGNEYDQDKYHAVLEACCLLPDLEELPFRDMTEIGERGANLSGGQRQRVSLARALFSERPILLLDDPLSAVDACVGSHIFYKAIRGAAKGKTVLFVTHQLQYLPECDDVILMKDGQIAEHGTHAQLMAKERDYAALFSSMQQENMIKENSKNKPQKAGLSKADSGVDVAKVKLKVENKEAEQLMKAEEKGSGAVSWSVYGAYIKAAGGPIIFIINIFFFLSTTGSIAFSNWWLSHWIRQGSGNTSLIFVNETMASNSMRLNPHIQYYSTIYVVTMGAALLLKTVRGLLFVKCTMKAASALHDKLFHRLLFSPMQFFDTTPLGRILTRFSRDMDEVDVRLAMQAEMLLQNLTLVLFCLGMVGIVFPWFLLSILPLGVFLCIVNRVSRVLIRELKRLENISQSPFTSHITSSLQGLSTIHAYGRGHDFLQRYQELLDTNQASNYLFSCAMRWLAVRLDLISISLITAVALLIVFMHNQIPPAYAGLAISYAVQLTGLFQFTVRLLTETEARFTSVERINHYIKRVKSEAPRQGPEADAPAPSWPQQGKITFQNAELRYRDDLPLVLKNLSFTILPEETIGIVGRTGSGKSTLGVALFRLVELTGGSIIIDGINIAQIGLDDLRSKLAVIPQEPVLFIGTVRTNLDPWDQYSDSQIWEALEKTHIKEMVSQLPHSLHSEVTENGENFSLGERQLLCVARALLRNSKVLILDEATAAIDTETDRLIQETIRCAFGSCTTLIIAHRLNTVMSCSRVMVLDNGQILEFDSPAALLADENSRFRAMIEALENQSR</sequence>
<dbReference type="OMA" id="KTHVKEM"/>
<evidence type="ECO:0000256" key="8">
    <source>
        <dbReference type="ARBA" id="ARBA00022475"/>
    </source>
</evidence>
<organism evidence="34 35">
    <name type="scientific">Echeneis naucrates</name>
    <name type="common">Live sharksucker</name>
    <dbReference type="NCBI Taxonomy" id="173247"/>
    <lineage>
        <taxon>Eukaryota</taxon>
        <taxon>Metazoa</taxon>
        <taxon>Chordata</taxon>
        <taxon>Craniata</taxon>
        <taxon>Vertebrata</taxon>
        <taxon>Euteleostomi</taxon>
        <taxon>Actinopterygii</taxon>
        <taxon>Neopterygii</taxon>
        <taxon>Teleostei</taxon>
        <taxon>Neoteleostei</taxon>
        <taxon>Acanthomorphata</taxon>
        <taxon>Carangaria</taxon>
        <taxon>Carangiformes</taxon>
        <taxon>Echeneidae</taxon>
        <taxon>Echeneis</taxon>
    </lineage>
</organism>
<dbReference type="GO" id="GO:0016324">
    <property type="term" value="C:apical plasma membrane"/>
    <property type="evidence" value="ECO:0007669"/>
    <property type="project" value="UniProtKB-SubCell"/>
</dbReference>
<evidence type="ECO:0000256" key="18">
    <source>
        <dbReference type="ARBA" id="ARBA00023136"/>
    </source>
</evidence>
<comment type="catalytic activity">
    <reaction evidence="22">
        <text>(2S)-2-[5-amino-1-(beta-D-ribosyl)imidazole-4-carboxamido]succinate(in) + ATP + H2O = (2S)-2-[5-amino-1-(beta-D-ribosyl)imidazole-4-carboxamido]succinate(out) + ADP + phosphate + H(+)</text>
        <dbReference type="Rhea" id="RHEA:66752"/>
        <dbReference type="ChEBI" id="CHEBI:15377"/>
        <dbReference type="ChEBI" id="CHEBI:15378"/>
        <dbReference type="ChEBI" id="CHEBI:30616"/>
        <dbReference type="ChEBI" id="CHEBI:43474"/>
        <dbReference type="ChEBI" id="CHEBI:167466"/>
        <dbReference type="ChEBI" id="CHEBI:456216"/>
    </reaction>
    <physiologicalReaction direction="left-to-right" evidence="22">
        <dbReference type="Rhea" id="RHEA:66753"/>
    </physiologicalReaction>
</comment>
<evidence type="ECO:0000256" key="10">
    <source>
        <dbReference type="ARBA" id="ARBA00022692"/>
    </source>
</evidence>
<keyword evidence="8" id="KW-1003">Cell membrane</keyword>
<keyword evidence="35" id="KW-1185">Reference proteome</keyword>
<evidence type="ECO:0000256" key="5">
    <source>
        <dbReference type="ARBA" id="ARBA00009726"/>
    </source>
</evidence>
<evidence type="ECO:0000256" key="19">
    <source>
        <dbReference type="ARBA" id="ARBA00023180"/>
    </source>
</evidence>
<evidence type="ECO:0000256" key="26">
    <source>
        <dbReference type="ARBA" id="ARBA00052708"/>
    </source>
</evidence>
<comment type="catalytic activity">
    <reaction evidence="26">
        <text>N-acetyl-L-aspartate(in) + ATP + H2O = N-acetyl-L-aspartate(out) + ADP + phosphate + H(+)</text>
        <dbReference type="Rhea" id="RHEA:66744"/>
        <dbReference type="ChEBI" id="CHEBI:15377"/>
        <dbReference type="ChEBI" id="CHEBI:15378"/>
        <dbReference type="ChEBI" id="CHEBI:16953"/>
        <dbReference type="ChEBI" id="CHEBI:30616"/>
        <dbReference type="ChEBI" id="CHEBI:43474"/>
        <dbReference type="ChEBI" id="CHEBI:456216"/>
    </reaction>
    <physiologicalReaction direction="left-to-right" evidence="26">
        <dbReference type="Rhea" id="RHEA:66745"/>
    </physiologicalReaction>
</comment>
<evidence type="ECO:0000256" key="30">
    <source>
        <dbReference type="SAM" id="MobiDB-lite"/>
    </source>
</evidence>
<feature type="region of interest" description="Disordered" evidence="30">
    <location>
        <begin position="15"/>
        <end position="42"/>
    </location>
</feature>
<dbReference type="PROSITE" id="PS00211">
    <property type="entry name" value="ABC_TRANSPORTER_1"/>
    <property type="match status" value="2"/>
</dbReference>
<evidence type="ECO:0000256" key="17">
    <source>
        <dbReference type="ARBA" id="ARBA00023034"/>
    </source>
</evidence>
<comment type="catalytic activity">
    <reaction evidence="21">
        <text>ATP + H2O + xenobioticSide 1 = ADP + phosphate + xenobioticSide 2.</text>
        <dbReference type="EC" id="7.6.2.2"/>
    </reaction>
</comment>
<dbReference type="InterPro" id="IPR003439">
    <property type="entry name" value="ABC_transporter-like_ATP-bd"/>
</dbReference>
<dbReference type="CDD" id="cd03250">
    <property type="entry name" value="ABCC_MRP_domain1"/>
    <property type="match status" value="1"/>
</dbReference>
<evidence type="ECO:0000313" key="35">
    <source>
        <dbReference type="Proteomes" id="UP000472264"/>
    </source>
</evidence>
<dbReference type="Pfam" id="PF00005">
    <property type="entry name" value="ABC_tran"/>
    <property type="match status" value="2"/>
</dbReference>
<dbReference type="SMART" id="SM00382">
    <property type="entry name" value="AAA"/>
    <property type="match status" value="2"/>
</dbReference>
<keyword evidence="17" id="KW-0333">Golgi apparatus</keyword>
<feature type="transmembrane region" description="Helical" evidence="31">
    <location>
        <begin position="181"/>
        <end position="206"/>
    </location>
</feature>
<dbReference type="PANTHER" id="PTHR24223">
    <property type="entry name" value="ATP-BINDING CASSETTE SUB-FAMILY C"/>
    <property type="match status" value="1"/>
</dbReference>
<dbReference type="FunFam" id="1.20.1560.10:FF:000012">
    <property type="entry name" value="ATP binding cassette subfamily C member 5"/>
    <property type="match status" value="1"/>
</dbReference>
<evidence type="ECO:0000256" key="28">
    <source>
        <dbReference type="ARBA" id="ARBA00069159"/>
    </source>
</evidence>
<dbReference type="GO" id="GO:0005796">
    <property type="term" value="C:Golgi lumen"/>
    <property type="evidence" value="ECO:0007669"/>
    <property type="project" value="UniProtKB-SubCell"/>
</dbReference>
<keyword evidence="13" id="KW-0967">Endosome</keyword>
<dbReference type="GO" id="GO:0008559">
    <property type="term" value="F:ABC-type xenobiotic transporter activity"/>
    <property type="evidence" value="ECO:0007669"/>
    <property type="project" value="UniProtKB-EC"/>
</dbReference>
<feature type="transmembrane region" description="Helical" evidence="31">
    <location>
        <begin position="359"/>
        <end position="386"/>
    </location>
</feature>
<dbReference type="CDD" id="cd18599">
    <property type="entry name" value="ABC_6TM_MRP5_8_9_D2"/>
    <property type="match status" value="1"/>
</dbReference>
<protein>
    <recommendedName>
        <fullName evidence="28">ATP-binding cassette sub-family C member 5</fullName>
        <ecNumber evidence="6">7.6.2.2</ecNumber>
    </recommendedName>
    <alternativeName>
        <fullName evidence="29">Multidrug resistance-associated protein 5</fullName>
    </alternativeName>
</protein>
<evidence type="ECO:0000259" key="32">
    <source>
        <dbReference type="PROSITE" id="PS50893"/>
    </source>
</evidence>
<dbReference type="InterPro" id="IPR017871">
    <property type="entry name" value="ABC_transporter-like_CS"/>
</dbReference>
<evidence type="ECO:0000256" key="9">
    <source>
        <dbReference type="ARBA" id="ARBA00022553"/>
    </source>
</evidence>
<dbReference type="InParanoid" id="A0A665W9L2"/>
<keyword evidence="15" id="KW-1278">Translocase</keyword>
<dbReference type="InterPro" id="IPR011527">
    <property type="entry name" value="ABC1_TM_dom"/>
</dbReference>
<evidence type="ECO:0000256" key="7">
    <source>
        <dbReference type="ARBA" id="ARBA00022448"/>
    </source>
</evidence>
<comment type="catalytic activity">
    <reaction evidence="25">
        <text>N-acetyl-L-aspartyl-L-glutamyl-L-glutamate(in) + ATP + H2O = N-acetyl-L-aspartyl-L-glutamyl-L-glutamate(out) + ADP + phosphate + H(+)</text>
        <dbReference type="Rhea" id="RHEA:66732"/>
        <dbReference type="ChEBI" id="CHEBI:15377"/>
        <dbReference type="ChEBI" id="CHEBI:15378"/>
        <dbReference type="ChEBI" id="CHEBI:30616"/>
        <dbReference type="ChEBI" id="CHEBI:43474"/>
        <dbReference type="ChEBI" id="CHEBI:76935"/>
        <dbReference type="ChEBI" id="CHEBI:456216"/>
    </reaction>
    <physiologicalReaction direction="left-to-right" evidence="25">
        <dbReference type="Rhea" id="RHEA:66733"/>
    </physiologicalReaction>
</comment>
<keyword evidence="14" id="KW-0067">ATP-binding</keyword>
<evidence type="ECO:0000256" key="21">
    <source>
        <dbReference type="ARBA" id="ARBA00034018"/>
    </source>
</evidence>
<feature type="transmembrane region" description="Helical" evidence="31">
    <location>
        <begin position="251"/>
        <end position="272"/>
    </location>
</feature>
<reference evidence="34" key="1">
    <citation type="submission" date="2021-04" db="EMBL/GenBank/DDBJ databases">
        <authorList>
            <consortium name="Wellcome Sanger Institute Data Sharing"/>
        </authorList>
    </citation>
    <scope>NUCLEOTIDE SEQUENCE [LARGE SCALE GENOMIC DNA]</scope>
</reference>
<dbReference type="FunFam" id="3.40.50.300:FF:000605">
    <property type="entry name" value="multidrug resistance-associated protein 5 isoform X1"/>
    <property type="match status" value="1"/>
</dbReference>
<reference evidence="34" key="2">
    <citation type="submission" date="2025-08" db="UniProtKB">
        <authorList>
            <consortium name="Ensembl"/>
        </authorList>
    </citation>
    <scope>IDENTIFICATION</scope>
</reference>
<feature type="domain" description="ABC transmembrane type-1" evidence="33">
    <location>
        <begin position="144"/>
        <end position="423"/>
    </location>
</feature>
<reference evidence="34" key="3">
    <citation type="submission" date="2025-09" db="UniProtKB">
        <authorList>
            <consortium name="Ensembl"/>
        </authorList>
    </citation>
    <scope>IDENTIFICATION</scope>
</reference>
<comment type="catalytic activity">
    <reaction evidence="23">
        <text>N-acetyl-L-aspartyl-L-glutamate(in) + ATP + H2O = N-acetyl-L-aspartyl-L-glutamate(out) + ADP + phosphate + H(+)</text>
        <dbReference type="Rhea" id="RHEA:66728"/>
        <dbReference type="ChEBI" id="CHEBI:15377"/>
        <dbReference type="ChEBI" id="CHEBI:15378"/>
        <dbReference type="ChEBI" id="CHEBI:30616"/>
        <dbReference type="ChEBI" id="CHEBI:43474"/>
        <dbReference type="ChEBI" id="CHEBI:76931"/>
        <dbReference type="ChEBI" id="CHEBI:456216"/>
    </reaction>
    <physiologicalReaction direction="left-to-right" evidence="23">
        <dbReference type="Rhea" id="RHEA:66729"/>
    </physiologicalReaction>
</comment>
<comment type="similarity">
    <text evidence="5">Belongs to the ABC transporter superfamily. ABCC family. Conjugate transporter (TC 3.A.1.208) subfamily.</text>
</comment>
<evidence type="ECO:0000256" key="12">
    <source>
        <dbReference type="ARBA" id="ARBA00022741"/>
    </source>
</evidence>
<proteinExistence type="inferred from homology"/>
<evidence type="ECO:0000256" key="3">
    <source>
        <dbReference type="ARBA" id="ARBA00004554"/>
    </source>
</evidence>
<dbReference type="EC" id="7.6.2.2" evidence="6"/>
<comment type="catalytic activity">
    <reaction evidence="24">
        <text>3',5'-cyclic AMP(in) + ATP + H2O = 3',5'-cyclic AMP(out) + ADP + phosphate + H(+)</text>
        <dbReference type="Rhea" id="RHEA:66184"/>
        <dbReference type="ChEBI" id="CHEBI:15377"/>
        <dbReference type="ChEBI" id="CHEBI:15378"/>
        <dbReference type="ChEBI" id="CHEBI:30616"/>
        <dbReference type="ChEBI" id="CHEBI:43474"/>
        <dbReference type="ChEBI" id="CHEBI:58165"/>
        <dbReference type="ChEBI" id="CHEBI:456216"/>
    </reaction>
    <physiologicalReaction direction="left-to-right" evidence="24">
        <dbReference type="Rhea" id="RHEA:66185"/>
    </physiologicalReaction>
</comment>
<keyword evidence="18 31" id="KW-0472">Membrane</keyword>
<keyword evidence="11" id="KW-0677">Repeat</keyword>
<evidence type="ECO:0000256" key="1">
    <source>
        <dbReference type="ARBA" id="ARBA00004424"/>
    </source>
</evidence>
<feature type="transmembrane region" description="Helical" evidence="31">
    <location>
        <begin position="1084"/>
        <end position="1104"/>
    </location>
</feature>
<keyword evidence="19" id="KW-0325">Glycoprotein</keyword>
<feature type="transmembrane region" description="Helical" evidence="31">
    <location>
        <begin position="868"/>
        <end position="885"/>
    </location>
</feature>
<keyword evidence="12" id="KW-0547">Nucleotide-binding</keyword>
<comment type="subcellular location">
    <subcellularLocation>
        <location evidence="1">Apical cell membrane</location>
        <topology evidence="1">Multi-pass membrane protein</topology>
    </subcellularLocation>
    <subcellularLocation>
        <location evidence="3">Basolateral cell membrane</location>
        <topology evidence="3">Multi-pass membrane protein</topology>
    </subcellularLocation>
    <subcellularLocation>
        <location evidence="2">Cytoplasmic granule</location>
    </subcellularLocation>
    <subcellularLocation>
        <location evidence="4">Endosome membrane</location>
    </subcellularLocation>
    <subcellularLocation>
        <location evidence="20">Golgi apparatus lumen</location>
    </subcellularLocation>
</comment>
<dbReference type="FunFam" id="1.20.1560.10:FF:000015">
    <property type="entry name" value="multidrug resistance-associated protein 5 isoform X1"/>
    <property type="match status" value="1"/>
</dbReference>
<evidence type="ECO:0000256" key="23">
    <source>
        <dbReference type="ARBA" id="ARBA00050745"/>
    </source>
</evidence>
<feature type="transmembrane region" description="Helical" evidence="31">
    <location>
        <begin position="950"/>
        <end position="968"/>
    </location>
</feature>
<evidence type="ECO:0000256" key="4">
    <source>
        <dbReference type="ARBA" id="ARBA00004608"/>
    </source>
</evidence>
<dbReference type="Pfam" id="PF00664">
    <property type="entry name" value="ABC_membrane"/>
    <property type="match status" value="2"/>
</dbReference>
<evidence type="ECO:0000313" key="34">
    <source>
        <dbReference type="Ensembl" id="ENSENLP00000040485.1"/>
    </source>
</evidence>
<evidence type="ECO:0000256" key="6">
    <source>
        <dbReference type="ARBA" id="ARBA00012191"/>
    </source>
</evidence>
<dbReference type="PANTHER" id="PTHR24223:SF355">
    <property type="entry name" value="MULTIDRUG RESISTANCE-ASSOCIATED PROTEIN 5"/>
    <property type="match status" value="1"/>
</dbReference>
<dbReference type="Ensembl" id="ENSENLT00000041521.1">
    <property type="protein sequence ID" value="ENSENLP00000040485.1"/>
    <property type="gene ID" value="ENSENLG00000017294.1"/>
</dbReference>
<dbReference type="InterPro" id="IPR027417">
    <property type="entry name" value="P-loop_NTPase"/>
</dbReference>
<evidence type="ECO:0000256" key="25">
    <source>
        <dbReference type="ARBA" id="ARBA00052576"/>
    </source>
</evidence>
<evidence type="ECO:0000256" key="22">
    <source>
        <dbReference type="ARBA" id="ARBA00050661"/>
    </source>
</evidence>